<dbReference type="NCBIfam" id="TIGR00277">
    <property type="entry name" value="HDIG"/>
    <property type="match status" value="1"/>
</dbReference>
<gene>
    <name evidence="5" type="ordered locus">Acear_1847</name>
</gene>
<dbReference type="eggNOG" id="COG2206">
    <property type="taxonomic scope" value="Bacteria"/>
</dbReference>
<dbReference type="InterPro" id="IPR035965">
    <property type="entry name" value="PAS-like_dom_sf"/>
</dbReference>
<dbReference type="PROSITE" id="PS50112">
    <property type="entry name" value="PAS"/>
    <property type="match status" value="2"/>
</dbReference>
<dbReference type="HOGENOM" id="CLU_000445_92_13_9"/>
<dbReference type="PROSITE" id="PS51831">
    <property type="entry name" value="HD"/>
    <property type="match status" value="1"/>
</dbReference>
<feature type="domain" description="PAS" evidence="1">
    <location>
        <begin position="173"/>
        <end position="243"/>
    </location>
</feature>
<dbReference type="RefSeq" id="WP_013278796.1">
    <property type="nucleotide sequence ID" value="NC_014378.1"/>
</dbReference>
<dbReference type="eggNOG" id="COG2203">
    <property type="taxonomic scope" value="Bacteria"/>
</dbReference>
<name>D9QS60_ACEAZ</name>
<dbReference type="AlphaFoldDB" id="D9QS60"/>
<dbReference type="PANTHER" id="PTHR43155">
    <property type="entry name" value="CYCLIC DI-GMP PHOSPHODIESTERASE PA4108-RELATED"/>
    <property type="match status" value="1"/>
</dbReference>
<dbReference type="SUPFAM" id="SSF55781">
    <property type="entry name" value="GAF domain-like"/>
    <property type="match status" value="1"/>
</dbReference>
<dbReference type="InterPro" id="IPR003607">
    <property type="entry name" value="HD/PDEase_dom"/>
</dbReference>
<dbReference type="PANTHER" id="PTHR43155:SF2">
    <property type="entry name" value="CYCLIC DI-GMP PHOSPHODIESTERASE PA4108"/>
    <property type="match status" value="1"/>
</dbReference>
<dbReference type="SMART" id="SM00091">
    <property type="entry name" value="PAS"/>
    <property type="match status" value="2"/>
</dbReference>
<dbReference type="InterPro" id="IPR006675">
    <property type="entry name" value="HDIG_dom"/>
</dbReference>
<dbReference type="CDD" id="cd00077">
    <property type="entry name" value="HDc"/>
    <property type="match status" value="1"/>
</dbReference>
<dbReference type="OrthoDB" id="9804747at2"/>
<feature type="domain" description="PAS" evidence="1">
    <location>
        <begin position="297"/>
        <end position="367"/>
    </location>
</feature>
<evidence type="ECO:0000259" key="4">
    <source>
        <dbReference type="PROSITE" id="PS51832"/>
    </source>
</evidence>
<dbReference type="Gene3D" id="3.30.450.40">
    <property type="match status" value="1"/>
</dbReference>
<dbReference type="InterPro" id="IPR037522">
    <property type="entry name" value="HD_GYP_dom"/>
</dbReference>
<dbReference type="CDD" id="cd00130">
    <property type="entry name" value="PAS"/>
    <property type="match status" value="2"/>
</dbReference>
<dbReference type="InterPro" id="IPR000014">
    <property type="entry name" value="PAS"/>
</dbReference>
<accession>D9QS60</accession>
<proteinExistence type="predicted"/>
<dbReference type="SMART" id="SM00471">
    <property type="entry name" value="HDc"/>
    <property type="match status" value="1"/>
</dbReference>
<sequence>MKAEDNQQNLILDDAVMEIANQLRLTKEADFEPILEIIGDEVEVDSIFIFNFMVKYKQIDEWTAMDYQPLFKDLSQAKIEELGWKFRKLVQDEEYIINNSSQLSKELIEEQVIIQSLDVSALVLVPIFDAEERLVGIIGAAKRQTPKFWSESELKLFNITAEMLGNHYELYKTEVEKRKLFNTIETAAVVLDSSWQIIAANDEFKKLSGYTEELPEDVEMMDFIHQDDVDKVRGYLQQKMNSSNLLLSEEEVRFITKDQRTKHVSISAGLIPETTEIIVSLLDITEKKEIKDEFRKNAELLYSSFEKANIGMTIINLDKEFIKANDAFCNMLGYSKEQMLQKTFIDITHPNDRERSINLWNQLIDGGERTVEFEKRYLHQDGYIVWADINLTLVRDENDDPLYFISQIENITEEKKTKQKLEYSHKQLEKTFNSMVDTLGSVISLRDPYTAGHQQRVAELAVEIGREMNLHSDMIEGIKVAGILHDIGKIKVPAEILSRPGEITDEEFQLIQQHCRHGYDILQEVEFDWPIAEVALQHHERIDGSGYPQGLSGEDILLEAKILAVADVVEAMSSHRPYRPSLGIDAAINEIKKNKGLKYNSRVVDACLNVLENNRQILEKAN</sequence>
<feature type="domain" description="PAC" evidence="2">
    <location>
        <begin position="371"/>
        <end position="423"/>
    </location>
</feature>
<dbReference type="InterPro" id="IPR001610">
    <property type="entry name" value="PAC"/>
</dbReference>
<dbReference type="Pfam" id="PF13487">
    <property type="entry name" value="HD_5"/>
    <property type="match status" value="1"/>
</dbReference>
<evidence type="ECO:0000313" key="6">
    <source>
        <dbReference type="Proteomes" id="UP000001661"/>
    </source>
</evidence>
<feature type="domain" description="HD" evidence="3">
    <location>
        <begin position="450"/>
        <end position="572"/>
    </location>
</feature>
<dbReference type="InterPro" id="IPR006674">
    <property type="entry name" value="HD_domain"/>
</dbReference>
<dbReference type="Proteomes" id="UP000001661">
    <property type="component" value="Chromosome"/>
</dbReference>
<dbReference type="Gene3D" id="1.10.3210.10">
    <property type="entry name" value="Hypothetical protein af1432"/>
    <property type="match status" value="1"/>
</dbReference>
<dbReference type="InterPro" id="IPR000700">
    <property type="entry name" value="PAS-assoc_C"/>
</dbReference>
<dbReference type="NCBIfam" id="TIGR00229">
    <property type="entry name" value="sensory_box"/>
    <property type="match status" value="2"/>
</dbReference>
<dbReference type="KEGG" id="aar:Acear_1847"/>
<evidence type="ECO:0000259" key="3">
    <source>
        <dbReference type="PROSITE" id="PS51831"/>
    </source>
</evidence>
<reference evidence="5 6" key="1">
    <citation type="journal article" date="2010" name="Stand. Genomic Sci.">
        <title>Complete genome sequence of Acetohalobium arabaticum type strain (Z-7288).</title>
        <authorList>
            <person name="Sikorski J."/>
            <person name="Lapidus A."/>
            <person name="Chertkov O."/>
            <person name="Lucas S."/>
            <person name="Copeland A."/>
            <person name="Glavina Del Rio T."/>
            <person name="Nolan M."/>
            <person name="Tice H."/>
            <person name="Cheng J.F."/>
            <person name="Han C."/>
            <person name="Brambilla E."/>
            <person name="Pitluck S."/>
            <person name="Liolios K."/>
            <person name="Ivanova N."/>
            <person name="Mavromatis K."/>
            <person name="Mikhailova N."/>
            <person name="Pati A."/>
            <person name="Bruce D."/>
            <person name="Detter C."/>
            <person name="Tapia R."/>
            <person name="Goodwin L."/>
            <person name="Chen A."/>
            <person name="Palaniappan K."/>
            <person name="Land M."/>
            <person name="Hauser L."/>
            <person name="Chang Y.J."/>
            <person name="Jeffries C.D."/>
            <person name="Rohde M."/>
            <person name="Goker M."/>
            <person name="Spring S."/>
            <person name="Woyke T."/>
            <person name="Bristow J."/>
            <person name="Eisen J.A."/>
            <person name="Markowitz V."/>
            <person name="Hugenholtz P."/>
            <person name="Kyrpides N.C."/>
            <person name="Klenk H.P."/>
        </authorList>
    </citation>
    <scope>NUCLEOTIDE SEQUENCE [LARGE SCALE GENOMIC DNA]</scope>
    <source>
        <strain evidence="6">ATCC 49924 / DSM 5501 / Z-7288</strain>
    </source>
</reference>
<dbReference type="SUPFAM" id="SSF55785">
    <property type="entry name" value="PYP-like sensor domain (PAS domain)"/>
    <property type="match status" value="2"/>
</dbReference>
<protein>
    <submittedName>
        <fullName evidence="5">Putative PAS/PAC sensor protein</fullName>
    </submittedName>
</protein>
<dbReference type="SMART" id="SM00086">
    <property type="entry name" value="PAC"/>
    <property type="match status" value="2"/>
</dbReference>
<dbReference type="Gene3D" id="3.30.450.20">
    <property type="entry name" value="PAS domain"/>
    <property type="match status" value="2"/>
</dbReference>
<organism evidence="5 6">
    <name type="scientific">Acetohalobium arabaticum (strain ATCC 49924 / DSM 5501 / Z-7288)</name>
    <dbReference type="NCBI Taxonomy" id="574087"/>
    <lineage>
        <taxon>Bacteria</taxon>
        <taxon>Bacillati</taxon>
        <taxon>Bacillota</taxon>
        <taxon>Clostridia</taxon>
        <taxon>Halanaerobiales</taxon>
        <taxon>Halobacteroidaceae</taxon>
        <taxon>Acetohalobium</taxon>
    </lineage>
</organism>
<dbReference type="PROSITE" id="PS50113">
    <property type="entry name" value="PAC"/>
    <property type="match status" value="1"/>
</dbReference>
<dbReference type="InterPro" id="IPR029016">
    <property type="entry name" value="GAF-like_dom_sf"/>
</dbReference>
<feature type="domain" description="HD-GYP" evidence="4">
    <location>
        <begin position="428"/>
        <end position="622"/>
    </location>
</feature>
<keyword evidence="6" id="KW-1185">Reference proteome</keyword>
<dbReference type="SUPFAM" id="SSF109604">
    <property type="entry name" value="HD-domain/PDEase-like"/>
    <property type="match status" value="1"/>
</dbReference>
<dbReference type="STRING" id="574087.Acear_1847"/>
<evidence type="ECO:0000313" key="5">
    <source>
        <dbReference type="EMBL" id="ADL13351.1"/>
    </source>
</evidence>
<evidence type="ECO:0000259" key="2">
    <source>
        <dbReference type="PROSITE" id="PS50113"/>
    </source>
</evidence>
<dbReference type="PROSITE" id="PS51832">
    <property type="entry name" value="HD_GYP"/>
    <property type="match status" value="1"/>
</dbReference>
<dbReference type="EMBL" id="CP002105">
    <property type="protein sequence ID" value="ADL13351.1"/>
    <property type="molecule type" value="Genomic_DNA"/>
</dbReference>
<dbReference type="InterPro" id="IPR013655">
    <property type="entry name" value="PAS_fold_3"/>
</dbReference>
<dbReference type="Pfam" id="PF08447">
    <property type="entry name" value="PAS_3"/>
    <property type="match status" value="2"/>
</dbReference>
<evidence type="ECO:0000259" key="1">
    <source>
        <dbReference type="PROSITE" id="PS50112"/>
    </source>
</evidence>